<dbReference type="Pfam" id="PF01266">
    <property type="entry name" value="DAO"/>
    <property type="match status" value="1"/>
</dbReference>
<dbReference type="Gene3D" id="3.50.50.60">
    <property type="entry name" value="FAD/NAD(P)-binding domain"/>
    <property type="match status" value="1"/>
</dbReference>
<dbReference type="InterPro" id="IPR012727">
    <property type="entry name" value="Gly_oxidase_ThiO"/>
</dbReference>
<evidence type="ECO:0000259" key="6">
    <source>
        <dbReference type="Pfam" id="PF01266"/>
    </source>
</evidence>
<dbReference type="Gene3D" id="3.30.9.10">
    <property type="entry name" value="D-Amino Acid Oxidase, subunit A, domain 2"/>
    <property type="match status" value="1"/>
</dbReference>
<dbReference type="EC" id="1.4.3.19" evidence="5"/>
<evidence type="ECO:0000256" key="4">
    <source>
        <dbReference type="ARBA" id="ARBA00049872"/>
    </source>
</evidence>
<keyword evidence="2" id="KW-0784">Thiamine biosynthesis</keyword>
<comment type="pathway">
    <text evidence="1">Cofactor biosynthesis; thiamine diphosphate biosynthesis.</text>
</comment>
<dbReference type="GO" id="GO:0050660">
    <property type="term" value="F:flavin adenine dinucleotide binding"/>
    <property type="evidence" value="ECO:0007669"/>
    <property type="project" value="InterPro"/>
</dbReference>
<comment type="catalytic activity">
    <reaction evidence="4">
        <text>glycine + O2 + H2O = glyoxylate + H2O2 + NH4(+)</text>
        <dbReference type="Rhea" id="RHEA:11532"/>
        <dbReference type="ChEBI" id="CHEBI:15377"/>
        <dbReference type="ChEBI" id="CHEBI:15379"/>
        <dbReference type="ChEBI" id="CHEBI:16240"/>
        <dbReference type="ChEBI" id="CHEBI:28938"/>
        <dbReference type="ChEBI" id="CHEBI:36655"/>
        <dbReference type="ChEBI" id="CHEBI:57305"/>
        <dbReference type="EC" id="1.4.3.19"/>
    </reaction>
</comment>
<dbReference type="GO" id="GO:0043799">
    <property type="term" value="F:glycine oxidase activity"/>
    <property type="evidence" value="ECO:0007669"/>
    <property type="project" value="UniProtKB-EC"/>
</dbReference>
<proteinExistence type="predicted"/>
<sequence length="347" mass="36396">MPAKGGITLHLAVIGGGVIGLTCALRAADAGWRVTVFDAGSSRRASDVAAGMLGSLGEGHPGEERLLELSSASVRAWPALIDRLGDPDVVVARDSLFVAVTAADAKYLQQLARFVWSADEAVAASLTEVSAAQIRSAESMLSGRLQGGFLARGEMAVDNRRLIGALRAASDAAGVVIVGAEVRDLAQVDADQILLSAGLDSSALWPGLPMYGAKGEILRLRRTRWSVAAPSHVIRGRIDNRNVYLVPRVDGVVVGATQYEALEPDDRIPQVAGVLDLLADACEIMPGLRTYELSEVGAGLRPATADGLPIIERVDDRVVVATGHGRNGILLAAYTAERVVELLKSGQ</sequence>
<dbReference type="Proteomes" id="UP000550729">
    <property type="component" value="Unassembled WGS sequence"/>
</dbReference>
<dbReference type="EMBL" id="JABBNB010000031">
    <property type="protein sequence ID" value="NMO04124.1"/>
    <property type="molecule type" value="Genomic_DNA"/>
</dbReference>
<dbReference type="GO" id="GO:0005737">
    <property type="term" value="C:cytoplasm"/>
    <property type="evidence" value="ECO:0007669"/>
    <property type="project" value="TreeGrafter"/>
</dbReference>
<evidence type="ECO:0000256" key="5">
    <source>
        <dbReference type="ARBA" id="ARBA00050018"/>
    </source>
</evidence>
<dbReference type="AlphaFoldDB" id="A0A848KZJ3"/>
<evidence type="ECO:0000256" key="1">
    <source>
        <dbReference type="ARBA" id="ARBA00004948"/>
    </source>
</evidence>
<reference evidence="7 8" key="1">
    <citation type="submission" date="2020-04" db="EMBL/GenBank/DDBJ databases">
        <title>Gordonia sp. nov. TBRC 11910.</title>
        <authorList>
            <person name="Suriyachadkun C."/>
        </authorList>
    </citation>
    <scope>NUCLEOTIDE SEQUENCE [LARGE SCALE GENOMIC DNA]</scope>
    <source>
        <strain evidence="7 8">TBRC 11910</strain>
    </source>
</reference>
<comment type="caution">
    <text evidence="7">The sequence shown here is derived from an EMBL/GenBank/DDBJ whole genome shotgun (WGS) entry which is preliminary data.</text>
</comment>
<evidence type="ECO:0000256" key="2">
    <source>
        <dbReference type="ARBA" id="ARBA00022977"/>
    </source>
</evidence>
<keyword evidence="8" id="KW-1185">Reference proteome</keyword>
<dbReference type="GO" id="GO:0009228">
    <property type="term" value="P:thiamine biosynthetic process"/>
    <property type="evidence" value="ECO:0007669"/>
    <property type="project" value="UniProtKB-KW"/>
</dbReference>
<dbReference type="GO" id="GO:0009229">
    <property type="term" value="P:thiamine diphosphate biosynthetic process"/>
    <property type="evidence" value="ECO:0007669"/>
    <property type="project" value="UniProtKB-UniPathway"/>
</dbReference>
<dbReference type="InterPro" id="IPR036188">
    <property type="entry name" value="FAD/NAD-bd_sf"/>
</dbReference>
<keyword evidence="3 7" id="KW-0560">Oxidoreductase</keyword>
<name>A0A848KZJ3_9ACTN</name>
<dbReference type="PANTHER" id="PTHR13847:SF289">
    <property type="entry name" value="GLYCINE OXIDASE"/>
    <property type="match status" value="1"/>
</dbReference>
<protein>
    <recommendedName>
        <fullName evidence="5">glycine oxidase</fullName>
        <ecNumber evidence="5">1.4.3.19</ecNumber>
    </recommendedName>
</protein>
<organism evidence="7 8">
    <name type="scientific">Gordonia asplenii</name>
    <dbReference type="NCBI Taxonomy" id="2725283"/>
    <lineage>
        <taxon>Bacteria</taxon>
        <taxon>Bacillati</taxon>
        <taxon>Actinomycetota</taxon>
        <taxon>Actinomycetes</taxon>
        <taxon>Mycobacteriales</taxon>
        <taxon>Gordoniaceae</taxon>
        <taxon>Gordonia</taxon>
    </lineage>
</organism>
<evidence type="ECO:0000313" key="7">
    <source>
        <dbReference type="EMBL" id="NMO04124.1"/>
    </source>
</evidence>
<evidence type="ECO:0000313" key="8">
    <source>
        <dbReference type="Proteomes" id="UP000550729"/>
    </source>
</evidence>
<dbReference type="UniPathway" id="UPA00060"/>
<dbReference type="SUPFAM" id="SSF54373">
    <property type="entry name" value="FAD-linked reductases, C-terminal domain"/>
    <property type="match status" value="1"/>
</dbReference>
<dbReference type="SUPFAM" id="SSF51971">
    <property type="entry name" value="Nucleotide-binding domain"/>
    <property type="match status" value="1"/>
</dbReference>
<accession>A0A848KZJ3</accession>
<dbReference type="NCBIfam" id="TIGR02352">
    <property type="entry name" value="thiamin_ThiO"/>
    <property type="match status" value="1"/>
</dbReference>
<evidence type="ECO:0000256" key="3">
    <source>
        <dbReference type="ARBA" id="ARBA00023002"/>
    </source>
</evidence>
<gene>
    <name evidence="7" type="primary">thiO</name>
    <name evidence="7" type="ORF">HH308_23180</name>
</gene>
<dbReference type="PANTHER" id="PTHR13847">
    <property type="entry name" value="SARCOSINE DEHYDROGENASE-RELATED"/>
    <property type="match status" value="1"/>
</dbReference>
<dbReference type="InterPro" id="IPR006076">
    <property type="entry name" value="FAD-dep_OxRdtase"/>
</dbReference>
<feature type="domain" description="FAD dependent oxidoreductase" evidence="6">
    <location>
        <begin position="11"/>
        <end position="342"/>
    </location>
</feature>